<name>A0A1G2G658_9BACT</name>
<sequence length="145" mass="17088">MPQEQKPSVPPAPKRPNSDIFRFIDFFVKAGERIRGKKPEIIRGKDGNLVKYALQRLSEDKLETLAIWFFARKEKLEPRIGTMLSKVVLAELTQSMDRPNFWKEINELTDRYYPRVHTASTWQPFSYQDINKMKEDVAALMRIMK</sequence>
<gene>
    <name evidence="1" type="ORF">A2756_02150</name>
</gene>
<evidence type="ECO:0000313" key="1">
    <source>
        <dbReference type="EMBL" id="OGZ45687.1"/>
    </source>
</evidence>
<reference evidence="1 2" key="1">
    <citation type="journal article" date="2016" name="Nat. Commun.">
        <title>Thousands of microbial genomes shed light on interconnected biogeochemical processes in an aquifer system.</title>
        <authorList>
            <person name="Anantharaman K."/>
            <person name="Brown C.T."/>
            <person name="Hug L.A."/>
            <person name="Sharon I."/>
            <person name="Castelle C.J."/>
            <person name="Probst A.J."/>
            <person name="Thomas B.C."/>
            <person name="Singh A."/>
            <person name="Wilkins M.J."/>
            <person name="Karaoz U."/>
            <person name="Brodie E.L."/>
            <person name="Williams K.H."/>
            <person name="Hubbard S.S."/>
            <person name="Banfield J.F."/>
        </authorList>
    </citation>
    <scope>NUCLEOTIDE SEQUENCE [LARGE SCALE GENOMIC DNA]</scope>
</reference>
<organism evidence="1 2">
    <name type="scientific">Candidatus Ryanbacteria bacterium RIFCSPHIGHO2_01_FULL_48_27</name>
    <dbReference type="NCBI Taxonomy" id="1802115"/>
    <lineage>
        <taxon>Bacteria</taxon>
        <taxon>Candidatus Ryaniibacteriota</taxon>
    </lineage>
</organism>
<comment type="caution">
    <text evidence="1">The sequence shown here is derived from an EMBL/GenBank/DDBJ whole genome shotgun (WGS) entry which is preliminary data.</text>
</comment>
<proteinExistence type="predicted"/>
<dbReference type="STRING" id="1802115.A2756_02150"/>
<dbReference type="Proteomes" id="UP000177785">
    <property type="component" value="Unassembled WGS sequence"/>
</dbReference>
<accession>A0A1G2G658</accession>
<protein>
    <submittedName>
        <fullName evidence="1">Uncharacterized protein</fullName>
    </submittedName>
</protein>
<dbReference type="EMBL" id="MHNL01000005">
    <property type="protein sequence ID" value="OGZ45687.1"/>
    <property type="molecule type" value="Genomic_DNA"/>
</dbReference>
<evidence type="ECO:0000313" key="2">
    <source>
        <dbReference type="Proteomes" id="UP000177785"/>
    </source>
</evidence>
<dbReference type="AlphaFoldDB" id="A0A1G2G658"/>